<reference evidence="2 3" key="1">
    <citation type="submission" date="2016-10" db="EMBL/GenBank/DDBJ databases">
        <authorList>
            <person name="Varghese N."/>
            <person name="Submissions S."/>
        </authorList>
    </citation>
    <scope>NUCLEOTIDE SEQUENCE [LARGE SCALE GENOMIC DNA]</scope>
    <source>
        <strain evidence="2 3">DSM 18839</strain>
    </source>
</reference>
<accession>A0A8G2BJD4</accession>
<feature type="region of interest" description="Disordered" evidence="1">
    <location>
        <begin position="293"/>
        <end position="312"/>
    </location>
</feature>
<gene>
    <name evidence="2" type="ORF">SAMN05660686_02412</name>
</gene>
<dbReference type="EMBL" id="FNBW01000007">
    <property type="protein sequence ID" value="SDF82278.1"/>
    <property type="molecule type" value="Genomic_DNA"/>
</dbReference>
<keyword evidence="3" id="KW-1185">Reference proteome</keyword>
<sequence>MEIRGIGETLDFYGRFTSADQEQPWFWVKDIYRYVYWFEYLALSPSYELARRHRAGADLDEKALPDDFDEVLAVYDDLGDVQHTLFRHWWRNVGLRNFGFSCEKPKVWLVGKTGDGIDPDPDLVNELGYFFEEEWLDYGEQETMILAVPVGLTNSEIANGLAEIVQRLGLEHQALKPSPAKYSLAEGRFRADALRRYHRAALYQTMNPKHPHWKVRTDAFASRDTPTETPDMEERKNLANGARRWIETARMIAENAARGSFPKYDIQPHALRFDYPDLRERIIRRYEWQDREAKRETQKLERSTRAALSVGR</sequence>
<protein>
    <submittedName>
        <fullName evidence="2">Uncharacterized protein</fullName>
    </submittedName>
</protein>
<evidence type="ECO:0000313" key="3">
    <source>
        <dbReference type="Proteomes" id="UP000198615"/>
    </source>
</evidence>
<evidence type="ECO:0000256" key="1">
    <source>
        <dbReference type="SAM" id="MobiDB-lite"/>
    </source>
</evidence>
<name>A0A8G2BJD4_9PROT</name>
<dbReference type="OrthoDB" id="7586122at2"/>
<proteinExistence type="predicted"/>
<dbReference type="Proteomes" id="UP000198615">
    <property type="component" value="Unassembled WGS sequence"/>
</dbReference>
<feature type="compositionally biased region" description="Basic and acidic residues" evidence="1">
    <location>
        <begin position="293"/>
        <end position="304"/>
    </location>
</feature>
<comment type="caution">
    <text evidence="2">The sequence shown here is derived from an EMBL/GenBank/DDBJ whole genome shotgun (WGS) entry which is preliminary data.</text>
</comment>
<organism evidence="2 3">
    <name type="scientific">Thalassobaculum litoreum DSM 18839</name>
    <dbReference type="NCBI Taxonomy" id="1123362"/>
    <lineage>
        <taxon>Bacteria</taxon>
        <taxon>Pseudomonadati</taxon>
        <taxon>Pseudomonadota</taxon>
        <taxon>Alphaproteobacteria</taxon>
        <taxon>Rhodospirillales</taxon>
        <taxon>Thalassobaculaceae</taxon>
        <taxon>Thalassobaculum</taxon>
    </lineage>
</organism>
<dbReference type="AlphaFoldDB" id="A0A8G2BJD4"/>
<evidence type="ECO:0000313" key="2">
    <source>
        <dbReference type="EMBL" id="SDF82278.1"/>
    </source>
</evidence>
<dbReference type="RefSeq" id="WP_093150566.1">
    <property type="nucleotide sequence ID" value="NZ_FNBW01000007.1"/>
</dbReference>